<name>A0A937VZQ7_UNCTE</name>
<dbReference type="Gene3D" id="1.20.120.450">
    <property type="entry name" value="dinb family like domain"/>
    <property type="match status" value="1"/>
</dbReference>
<dbReference type="InterPro" id="IPR034660">
    <property type="entry name" value="DinB/YfiT-like"/>
</dbReference>
<dbReference type="EMBL" id="VGLS01000093">
    <property type="protein sequence ID" value="MBM3223085.1"/>
    <property type="molecule type" value="Genomic_DNA"/>
</dbReference>
<dbReference type="SUPFAM" id="SSF109854">
    <property type="entry name" value="DinB/YfiT-like putative metalloenzymes"/>
    <property type="match status" value="1"/>
</dbReference>
<protein>
    <submittedName>
        <fullName evidence="2">DinB family protein</fullName>
    </submittedName>
</protein>
<dbReference type="AlphaFoldDB" id="A0A937VZQ7"/>
<evidence type="ECO:0000313" key="2">
    <source>
        <dbReference type="EMBL" id="MBM3223085.1"/>
    </source>
</evidence>
<dbReference type="Pfam" id="PF12867">
    <property type="entry name" value="DinB_2"/>
    <property type="match status" value="1"/>
</dbReference>
<proteinExistence type="predicted"/>
<feature type="domain" description="DinB-like" evidence="1">
    <location>
        <begin position="27"/>
        <end position="177"/>
    </location>
</feature>
<comment type="caution">
    <text evidence="2">The sequence shown here is derived from an EMBL/GenBank/DDBJ whole genome shotgun (WGS) entry which is preliminary data.</text>
</comment>
<accession>A0A937VZQ7</accession>
<sequence>MRRETITRTTPPAKRDIMDAHDLIRDALERIRGILHRTLPGLSLDELHRQPSAETNSVAWLTWHLTRVQDNGIAGLFDQEQAWICEGWHAKFGMEPDPDNEGQGHTPAQVSAFRVPAAQLLLDYHDSVSARSKAFVHGLPPTAFDRALNEPQYQPLPTVGVRVVSILSDNLQHAGQVAYLRGLWHGFGWRS</sequence>
<reference evidence="2" key="1">
    <citation type="submission" date="2019-03" db="EMBL/GenBank/DDBJ databases">
        <title>Lake Tanganyika Metagenome-Assembled Genomes (MAGs).</title>
        <authorList>
            <person name="Tran P."/>
        </authorList>
    </citation>
    <scope>NUCLEOTIDE SEQUENCE</scope>
    <source>
        <strain evidence="2">K_DeepCast_65m_m2_066</strain>
    </source>
</reference>
<gene>
    <name evidence="2" type="ORF">FJZ47_04685</name>
</gene>
<dbReference type="InterPro" id="IPR024775">
    <property type="entry name" value="DinB-like"/>
</dbReference>
<dbReference type="Proteomes" id="UP000712673">
    <property type="component" value="Unassembled WGS sequence"/>
</dbReference>
<organism evidence="2 3">
    <name type="scientific">Tectimicrobiota bacterium</name>
    <dbReference type="NCBI Taxonomy" id="2528274"/>
    <lineage>
        <taxon>Bacteria</taxon>
        <taxon>Pseudomonadati</taxon>
        <taxon>Nitrospinota/Tectimicrobiota group</taxon>
        <taxon>Candidatus Tectimicrobiota</taxon>
    </lineage>
</organism>
<evidence type="ECO:0000313" key="3">
    <source>
        <dbReference type="Proteomes" id="UP000712673"/>
    </source>
</evidence>
<evidence type="ECO:0000259" key="1">
    <source>
        <dbReference type="Pfam" id="PF12867"/>
    </source>
</evidence>